<dbReference type="Proteomes" id="UP001603857">
    <property type="component" value="Unassembled WGS sequence"/>
</dbReference>
<organism evidence="2 3">
    <name type="scientific">Flemingia macrophylla</name>
    <dbReference type="NCBI Taxonomy" id="520843"/>
    <lineage>
        <taxon>Eukaryota</taxon>
        <taxon>Viridiplantae</taxon>
        <taxon>Streptophyta</taxon>
        <taxon>Embryophyta</taxon>
        <taxon>Tracheophyta</taxon>
        <taxon>Spermatophyta</taxon>
        <taxon>Magnoliopsida</taxon>
        <taxon>eudicotyledons</taxon>
        <taxon>Gunneridae</taxon>
        <taxon>Pentapetalae</taxon>
        <taxon>rosids</taxon>
        <taxon>fabids</taxon>
        <taxon>Fabales</taxon>
        <taxon>Fabaceae</taxon>
        <taxon>Papilionoideae</taxon>
        <taxon>50 kb inversion clade</taxon>
        <taxon>NPAAA clade</taxon>
        <taxon>indigoferoid/millettioid clade</taxon>
        <taxon>Phaseoleae</taxon>
        <taxon>Flemingia</taxon>
    </lineage>
</organism>
<sequence>MVDRKPFYAIPCGRKQVSSSFIHRRKMLKRMLKQDCTGYNGMLKLKKKNGVTNMTNGDGKGENKGKEDEIPTLYGEDTMPTMKSNEKAAIMVSMAEMRRG</sequence>
<keyword evidence="3" id="KW-1185">Reference proteome</keyword>
<feature type="region of interest" description="Disordered" evidence="1">
    <location>
        <begin position="49"/>
        <end position="80"/>
    </location>
</feature>
<dbReference type="AlphaFoldDB" id="A0ABD1MPQ9"/>
<name>A0ABD1MPQ9_9FABA</name>
<evidence type="ECO:0000256" key="1">
    <source>
        <dbReference type="SAM" id="MobiDB-lite"/>
    </source>
</evidence>
<gene>
    <name evidence="2" type="ORF">Fmac_012225</name>
</gene>
<comment type="caution">
    <text evidence="2">The sequence shown here is derived from an EMBL/GenBank/DDBJ whole genome shotgun (WGS) entry which is preliminary data.</text>
</comment>
<dbReference type="EMBL" id="JBGMDY010000004">
    <property type="protein sequence ID" value="KAL2337779.1"/>
    <property type="molecule type" value="Genomic_DNA"/>
</dbReference>
<feature type="compositionally biased region" description="Basic and acidic residues" evidence="1">
    <location>
        <begin position="59"/>
        <end position="69"/>
    </location>
</feature>
<evidence type="ECO:0000313" key="2">
    <source>
        <dbReference type="EMBL" id="KAL2337779.1"/>
    </source>
</evidence>
<accession>A0ABD1MPQ9</accession>
<protein>
    <submittedName>
        <fullName evidence="2">Uncharacterized protein</fullName>
    </submittedName>
</protein>
<proteinExistence type="predicted"/>
<reference evidence="2 3" key="1">
    <citation type="submission" date="2024-08" db="EMBL/GenBank/DDBJ databases">
        <title>Insights into the chromosomal genome structure of Flemingia macrophylla.</title>
        <authorList>
            <person name="Ding Y."/>
            <person name="Zhao Y."/>
            <person name="Bi W."/>
            <person name="Wu M."/>
            <person name="Zhao G."/>
            <person name="Gong Y."/>
            <person name="Li W."/>
            <person name="Zhang P."/>
        </authorList>
    </citation>
    <scope>NUCLEOTIDE SEQUENCE [LARGE SCALE GENOMIC DNA]</scope>
    <source>
        <strain evidence="2">DYQJB</strain>
        <tissue evidence="2">Leaf</tissue>
    </source>
</reference>
<evidence type="ECO:0000313" key="3">
    <source>
        <dbReference type="Proteomes" id="UP001603857"/>
    </source>
</evidence>